<organism evidence="1 2">
    <name type="scientific">Salinimicrobium tongyeongense</name>
    <dbReference type="NCBI Taxonomy" id="2809707"/>
    <lineage>
        <taxon>Bacteria</taxon>
        <taxon>Pseudomonadati</taxon>
        <taxon>Bacteroidota</taxon>
        <taxon>Flavobacteriia</taxon>
        <taxon>Flavobacteriales</taxon>
        <taxon>Flavobacteriaceae</taxon>
        <taxon>Salinimicrobium</taxon>
    </lineage>
</organism>
<name>A0ABY6NUX7_9FLAO</name>
<dbReference type="RefSeq" id="WP_265165375.1">
    <property type="nucleotide sequence ID" value="NZ_CP069620.1"/>
</dbReference>
<dbReference type="Proteomes" id="UP001163981">
    <property type="component" value="Chromosome"/>
</dbReference>
<protein>
    <submittedName>
        <fullName evidence="1">Uncharacterized protein</fullName>
    </submittedName>
</protein>
<gene>
    <name evidence="1" type="ORF">JRG66_07680</name>
</gene>
<keyword evidence="2" id="KW-1185">Reference proteome</keyword>
<accession>A0ABY6NUX7</accession>
<proteinExistence type="predicted"/>
<sequence>MAFLKALKSKPPDSGFFAKGTRFTWGFQENVPFFQKKSACQLQHLTFVIVFYPHAFLFLVPDR</sequence>
<evidence type="ECO:0000313" key="2">
    <source>
        <dbReference type="Proteomes" id="UP001163981"/>
    </source>
</evidence>
<evidence type="ECO:0000313" key="1">
    <source>
        <dbReference type="EMBL" id="UZH56722.1"/>
    </source>
</evidence>
<dbReference type="EMBL" id="CP069620">
    <property type="protein sequence ID" value="UZH56722.1"/>
    <property type="molecule type" value="Genomic_DNA"/>
</dbReference>
<reference evidence="1" key="1">
    <citation type="submission" date="2021-02" db="EMBL/GenBank/DDBJ databases">
        <title>Salinimicrobium sp. nov. isolated from seawater in Tongyeong, Republic of Korea.</title>
        <authorList>
            <person name="Lee S.-J."/>
        </authorList>
    </citation>
    <scope>NUCLEOTIDE SEQUENCE</scope>
    <source>
        <strain evidence="1">HN-2-9-2</strain>
    </source>
</reference>